<accession>A0ACB9D5U8</accession>
<sequence length="100" mass="11090">MIPYRAELRDVRESRNSEDLAELDDDDCEEDDLEFCNGSRGVQQLAIVGVMQGRSEYGDVLVEAHAPALGESGIDLGRFRFSWIQVGCKFAKGGKSAKKH</sequence>
<reference evidence="1 2" key="2">
    <citation type="journal article" date="2022" name="Mol. Ecol. Resour.">
        <title>The genomes of chicory, endive, great burdock and yacon provide insights into Asteraceae paleo-polyploidization history and plant inulin production.</title>
        <authorList>
            <person name="Fan W."/>
            <person name="Wang S."/>
            <person name="Wang H."/>
            <person name="Wang A."/>
            <person name="Jiang F."/>
            <person name="Liu H."/>
            <person name="Zhao H."/>
            <person name="Xu D."/>
            <person name="Zhang Y."/>
        </authorList>
    </citation>
    <scope>NUCLEOTIDE SEQUENCE [LARGE SCALE GENOMIC DNA]</scope>
    <source>
        <strain evidence="2">cv. Yunnan</strain>
        <tissue evidence="1">Leaves</tissue>
    </source>
</reference>
<evidence type="ECO:0000313" key="1">
    <source>
        <dbReference type="EMBL" id="KAI3741815.1"/>
    </source>
</evidence>
<evidence type="ECO:0000313" key="2">
    <source>
        <dbReference type="Proteomes" id="UP001056120"/>
    </source>
</evidence>
<reference evidence="2" key="1">
    <citation type="journal article" date="2022" name="Mol. Ecol. Resour.">
        <title>The genomes of chicory, endive, great burdock and yacon provide insights into Asteraceae palaeo-polyploidization history and plant inulin production.</title>
        <authorList>
            <person name="Fan W."/>
            <person name="Wang S."/>
            <person name="Wang H."/>
            <person name="Wang A."/>
            <person name="Jiang F."/>
            <person name="Liu H."/>
            <person name="Zhao H."/>
            <person name="Xu D."/>
            <person name="Zhang Y."/>
        </authorList>
    </citation>
    <scope>NUCLEOTIDE SEQUENCE [LARGE SCALE GENOMIC DNA]</scope>
    <source>
        <strain evidence="2">cv. Yunnan</strain>
    </source>
</reference>
<dbReference type="EMBL" id="CM042037">
    <property type="protein sequence ID" value="KAI3741815.1"/>
    <property type="molecule type" value="Genomic_DNA"/>
</dbReference>
<dbReference type="Proteomes" id="UP001056120">
    <property type="component" value="Linkage Group LG20"/>
</dbReference>
<gene>
    <name evidence="1" type="ORF">L1987_59493</name>
</gene>
<comment type="caution">
    <text evidence="1">The sequence shown here is derived from an EMBL/GenBank/DDBJ whole genome shotgun (WGS) entry which is preliminary data.</text>
</comment>
<name>A0ACB9D5U8_9ASTR</name>
<organism evidence="1 2">
    <name type="scientific">Smallanthus sonchifolius</name>
    <dbReference type="NCBI Taxonomy" id="185202"/>
    <lineage>
        <taxon>Eukaryota</taxon>
        <taxon>Viridiplantae</taxon>
        <taxon>Streptophyta</taxon>
        <taxon>Embryophyta</taxon>
        <taxon>Tracheophyta</taxon>
        <taxon>Spermatophyta</taxon>
        <taxon>Magnoliopsida</taxon>
        <taxon>eudicotyledons</taxon>
        <taxon>Gunneridae</taxon>
        <taxon>Pentapetalae</taxon>
        <taxon>asterids</taxon>
        <taxon>campanulids</taxon>
        <taxon>Asterales</taxon>
        <taxon>Asteraceae</taxon>
        <taxon>Asteroideae</taxon>
        <taxon>Heliantheae alliance</taxon>
        <taxon>Millerieae</taxon>
        <taxon>Smallanthus</taxon>
    </lineage>
</organism>
<proteinExistence type="predicted"/>
<protein>
    <submittedName>
        <fullName evidence="1">Uncharacterized protein</fullName>
    </submittedName>
</protein>
<keyword evidence="2" id="KW-1185">Reference proteome</keyword>